<dbReference type="EMBL" id="CP061336">
    <property type="protein sequence ID" value="QNU68419.1"/>
    <property type="molecule type" value="Genomic_DNA"/>
</dbReference>
<dbReference type="RefSeq" id="WP_137696354.1">
    <property type="nucleotide sequence ID" value="NZ_CP061336.1"/>
</dbReference>
<protein>
    <submittedName>
        <fullName evidence="1">SurA N-terminal domain-containing protein</fullName>
    </submittedName>
</protein>
<accession>A0A4U7JL07</accession>
<sequence>MRKLKTKRKVLVIFTIFAIATLACCIGYAVSNDSIANLFGKKHAEVLKNAGDDIVATVDGEKITKKGFDTYKLFLSNSKDDMSDQQILDKIIERNILYDLAIKESYSASDSELSSVIKTAQDVIKSDSQQYEAFKEYLIGLSMSEDEYWEIVIPAYEKAVTCGKYKKALKENFKKENKIVDEEELNTKFNDFYNQKVKNAKSKLKVETYFK</sequence>
<dbReference type="Proteomes" id="UP000306409">
    <property type="component" value="Chromosome"/>
</dbReference>
<dbReference type="AlphaFoldDB" id="A0A4U7JL07"/>
<dbReference type="OrthoDB" id="1739752at2"/>
<evidence type="ECO:0000313" key="2">
    <source>
        <dbReference type="Proteomes" id="UP000306409"/>
    </source>
</evidence>
<dbReference type="SUPFAM" id="SSF109998">
    <property type="entry name" value="Triger factor/SurA peptide-binding domain-like"/>
    <property type="match status" value="1"/>
</dbReference>
<gene>
    <name evidence="1" type="ORF">EHE19_008465</name>
</gene>
<dbReference type="KEGG" id="rher:EHE19_008465"/>
<evidence type="ECO:0000313" key="1">
    <source>
        <dbReference type="EMBL" id="QNU68419.1"/>
    </source>
</evidence>
<dbReference type="Gene3D" id="1.10.4030.10">
    <property type="entry name" value="Porin chaperone SurA, peptide-binding domain"/>
    <property type="match status" value="1"/>
</dbReference>
<dbReference type="Pfam" id="PF13623">
    <property type="entry name" value="SurA_N_2"/>
    <property type="match status" value="1"/>
</dbReference>
<keyword evidence="2" id="KW-1185">Reference proteome</keyword>
<organism evidence="1 2">
    <name type="scientific">Ruminiclostridium herbifermentans</name>
    <dbReference type="NCBI Taxonomy" id="2488810"/>
    <lineage>
        <taxon>Bacteria</taxon>
        <taxon>Bacillati</taxon>
        <taxon>Bacillota</taxon>
        <taxon>Clostridia</taxon>
        <taxon>Eubacteriales</taxon>
        <taxon>Oscillospiraceae</taxon>
        <taxon>Ruminiclostridium</taxon>
    </lineage>
</organism>
<reference evidence="1 2" key="1">
    <citation type="submission" date="2020-09" db="EMBL/GenBank/DDBJ databases">
        <title>Characterization and genome sequencing of Ruminiclostridium sp. nov. MA18.</title>
        <authorList>
            <person name="Rettenmaier R."/>
            <person name="Kowollik M.-L."/>
            <person name="Liebl W."/>
            <person name="Zverlov V."/>
        </authorList>
    </citation>
    <scope>NUCLEOTIDE SEQUENCE [LARGE SCALE GENOMIC DNA]</scope>
    <source>
        <strain evidence="1 2">MA18</strain>
    </source>
</reference>
<dbReference type="PROSITE" id="PS51257">
    <property type="entry name" value="PROKAR_LIPOPROTEIN"/>
    <property type="match status" value="1"/>
</dbReference>
<dbReference type="InterPro" id="IPR027304">
    <property type="entry name" value="Trigger_fact/SurA_dom_sf"/>
</dbReference>
<name>A0A4U7JL07_9FIRM</name>
<proteinExistence type="predicted"/>